<dbReference type="EMBL" id="QPKB01000012">
    <property type="protein sequence ID" value="RWR96910.1"/>
    <property type="molecule type" value="Genomic_DNA"/>
</dbReference>
<gene>
    <name evidence="9" type="ORF">CKAN_02631500</name>
</gene>
<evidence type="ECO:0000259" key="8">
    <source>
        <dbReference type="Pfam" id="PF22062"/>
    </source>
</evidence>
<name>A0A443Q1K9_9MAGN</name>
<organism evidence="9 10">
    <name type="scientific">Cinnamomum micranthum f. kanehirae</name>
    <dbReference type="NCBI Taxonomy" id="337451"/>
    <lineage>
        <taxon>Eukaryota</taxon>
        <taxon>Viridiplantae</taxon>
        <taxon>Streptophyta</taxon>
        <taxon>Embryophyta</taxon>
        <taxon>Tracheophyta</taxon>
        <taxon>Spermatophyta</taxon>
        <taxon>Magnoliopsida</taxon>
        <taxon>Magnoliidae</taxon>
        <taxon>Laurales</taxon>
        <taxon>Lauraceae</taxon>
        <taxon>Cinnamomum</taxon>
    </lineage>
</organism>
<evidence type="ECO:0000259" key="6">
    <source>
        <dbReference type="Pfam" id="PF04042"/>
    </source>
</evidence>
<dbReference type="GO" id="GO:0005658">
    <property type="term" value="C:alpha DNA polymerase:primase complex"/>
    <property type="evidence" value="ECO:0007669"/>
    <property type="project" value="TreeGrafter"/>
</dbReference>
<dbReference type="InterPro" id="IPR054300">
    <property type="entry name" value="OB_DPOA2"/>
</dbReference>
<dbReference type="STRING" id="337451.A0A443Q1K9"/>
<dbReference type="Pfam" id="PF08418">
    <property type="entry name" value="Pol_alpha_B_N"/>
    <property type="match status" value="1"/>
</dbReference>
<feature type="domain" description="DNA polymerase alpha subunit B OB" evidence="8">
    <location>
        <begin position="238"/>
        <end position="318"/>
    </location>
</feature>
<dbReference type="PANTHER" id="PTHR23061:SF12">
    <property type="entry name" value="DNA POLYMERASE ALPHA SUBUNIT B"/>
    <property type="match status" value="1"/>
</dbReference>
<comment type="similarity">
    <text evidence="2">Belongs to the DNA polymerase alpha subunit B family.</text>
</comment>
<dbReference type="InterPro" id="IPR013627">
    <property type="entry name" value="Pol_alpha_B_N"/>
</dbReference>
<dbReference type="Pfam" id="PF22062">
    <property type="entry name" value="OB_DPOA2"/>
    <property type="match status" value="1"/>
</dbReference>
<evidence type="ECO:0000256" key="4">
    <source>
        <dbReference type="ARBA" id="ARBA00022705"/>
    </source>
</evidence>
<keyword evidence="5" id="KW-0539">Nucleus</keyword>
<evidence type="ECO:0000313" key="10">
    <source>
        <dbReference type="Proteomes" id="UP000283530"/>
    </source>
</evidence>
<evidence type="ECO:0000259" key="7">
    <source>
        <dbReference type="Pfam" id="PF08418"/>
    </source>
</evidence>
<dbReference type="GO" id="GO:0003677">
    <property type="term" value="F:DNA binding"/>
    <property type="evidence" value="ECO:0007669"/>
    <property type="project" value="InterPro"/>
</dbReference>
<comment type="caution">
    <text evidence="9">The sequence shown here is derived from an EMBL/GenBank/DDBJ whole genome shotgun (WGS) entry which is preliminary data.</text>
</comment>
<evidence type="ECO:0000256" key="5">
    <source>
        <dbReference type="ARBA" id="ARBA00023242"/>
    </source>
</evidence>
<dbReference type="Gene3D" id="3.60.21.60">
    <property type="match status" value="1"/>
</dbReference>
<dbReference type="PIRSF" id="PIRSF018300">
    <property type="entry name" value="DNA_pol_alph_2"/>
    <property type="match status" value="1"/>
</dbReference>
<dbReference type="InterPro" id="IPR007185">
    <property type="entry name" value="DNA_pol_a/d/e_bsu"/>
</dbReference>
<proteinExistence type="inferred from homology"/>
<dbReference type="Pfam" id="PF04042">
    <property type="entry name" value="DNA_pol_E_B"/>
    <property type="match status" value="1"/>
</dbReference>
<comment type="subcellular location">
    <subcellularLocation>
        <location evidence="1">Nucleus</location>
    </subcellularLocation>
</comment>
<dbReference type="OrthoDB" id="336885at2759"/>
<keyword evidence="10" id="KW-1185">Reference proteome</keyword>
<dbReference type="Proteomes" id="UP000283530">
    <property type="component" value="Unassembled WGS sequence"/>
</dbReference>
<feature type="domain" description="DNA polymerase alpha/delta/epsilon subunit B" evidence="6">
    <location>
        <begin position="356"/>
        <end position="504"/>
    </location>
</feature>
<dbReference type="GO" id="GO:0006270">
    <property type="term" value="P:DNA replication initiation"/>
    <property type="evidence" value="ECO:0007669"/>
    <property type="project" value="TreeGrafter"/>
</dbReference>
<sequence>MEAEIKAEFEKCNFVLREEEEILRKCLSFCINYKLSPSDLVSSWEIYHLNRQLAGSTIQNDQMDGFLSHIQNEQKESIIKEEPNMHMYSSNDIDLILNGQLEDSEVVSFDTPVRQYEGSNLEPISSTPATNERLSSSTLVVNRMTPFGQRTNKFVLQTAFNSPDVNSSIKEEDSGNMEDDVIRRVRPSERCSLQVHQSQPEPRCRFMLDRIEDRFNSLETRIRRHASTLVASGLYGEPTDATLASQRSVFVVGMVGCDGEGHLNEKSILLQGSVEHSGGQRVRLDLHKLDRFSLFPGQVIGIEGHNPSGHCLIASNLVDSLPLSVSLDKDLPPAKKQATGEEVQPIQSDTSGQLSVVIAAGPFTTTDNLLFEPLVELLAYASRKQPQLLLLMGPFLDSEHPDIKKGTVSRSFDEIFHVEILRRLQDYAEYMGSGARVLLVPSTRDANHDFVFPQPAFDVIASEDLRHQITCIANPGVFSANEVMVGCCSVDVLKQLSSEEISRIAH</sequence>
<accession>A0A443Q1K9</accession>
<protein>
    <recommendedName>
        <fullName evidence="3">DNA polymerase alpha subunit B</fullName>
    </recommendedName>
</protein>
<dbReference type="InterPro" id="IPR016722">
    <property type="entry name" value="DNA_pol_alpha_bsu"/>
</dbReference>
<evidence type="ECO:0000256" key="3">
    <source>
        <dbReference type="ARBA" id="ARBA00018596"/>
    </source>
</evidence>
<dbReference type="FunFam" id="3.60.21.60:FF:000004">
    <property type="entry name" value="DNA polymerase alpha subunit B"/>
    <property type="match status" value="1"/>
</dbReference>
<dbReference type="AlphaFoldDB" id="A0A443Q1K9"/>
<dbReference type="Gene3D" id="1.10.8.530">
    <property type="entry name" value="DNA polymerase alpha-primase, subunit B, N-terminal domain"/>
    <property type="match status" value="1"/>
</dbReference>
<evidence type="ECO:0000313" key="9">
    <source>
        <dbReference type="EMBL" id="RWR96910.1"/>
    </source>
</evidence>
<reference evidence="9 10" key="1">
    <citation type="journal article" date="2019" name="Nat. Plants">
        <title>Stout camphor tree genome fills gaps in understanding of flowering plant genome evolution.</title>
        <authorList>
            <person name="Chaw S.M."/>
            <person name="Liu Y.C."/>
            <person name="Wu Y.W."/>
            <person name="Wang H.Y."/>
            <person name="Lin C.I."/>
            <person name="Wu C.S."/>
            <person name="Ke H.M."/>
            <person name="Chang L.Y."/>
            <person name="Hsu C.Y."/>
            <person name="Yang H.T."/>
            <person name="Sudianto E."/>
            <person name="Hsu M.H."/>
            <person name="Wu K.P."/>
            <person name="Wang L.N."/>
            <person name="Leebens-Mack J.H."/>
            <person name="Tsai I.J."/>
        </authorList>
    </citation>
    <scope>NUCLEOTIDE SEQUENCE [LARGE SCALE GENOMIC DNA]</scope>
    <source>
        <strain evidence="10">cv. Chaw 1501</strain>
        <tissue evidence="9">Young leaves</tissue>
    </source>
</reference>
<dbReference type="InterPro" id="IPR043034">
    <property type="entry name" value="DNA_pol_alpha_B_N_sf"/>
</dbReference>
<evidence type="ECO:0000256" key="2">
    <source>
        <dbReference type="ARBA" id="ARBA00007299"/>
    </source>
</evidence>
<feature type="domain" description="DNA polymerase alpha subunit B N-terminal" evidence="7">
    <location>
        <begin position="4"/>
        <end position="53"/>
    </location>
</feature>
<evidence type="ECO:0000256" key="1">
    <source>
        <dbReference type="ARBA" id="ARBA00004123"/>
    </source>
</evidence>
<keyword evidence="4" id="KW-0235">DNA replication</keyword>
<dbReference type="PANTHER" id="PTHR23061">
    <property type="entry name" value="DNA POLYMERASE 2 ALPHA 70 KDA SUBUNIT"/>
    <property type="match status" value="1"/>
</dbReference>